<comment type="similarity">
    <text evidence="3">Belongs to the NOP16 family.</text>
</comment>
<feature type="non-terminal residue" evidence="9">
    <location>
        <position position="223"/>
    </location>
</feature>
<evidence type="ECO:0000313" key="9">
    <source>
        <dbReference type="EMBL" id="RPB19490.1"/>
    </source>
</evidence>
<dbReference type="GO" id="GO:0005730">
    <property type="term" value="C:nucleolus"/>
    <property type="evidence" value="ECO:0007669"/>
    <property type="project" value="UniProtKB-SubCell"/>
</dbReference>
<evidence type="ECO:0000256" key="1">
    <source>
        <dbReference type="ARBA" id="ARBA00002889"/>
    </source>
</evidence>
<organism evidence="9 10">
    <name type="scientific">Terfezia boudieri ATCC MYA-4762</name>
    <dbReference type="NCBI Taxonomy" id="1051890"/>
    <lineage>
        <taxon>Eukaryota</taxon>
        <taxon>Fungi</taxon>
        <taxon>Dikarya</taxon>
        <taxon>Ascomycota</taxon>
        <taxon>Pezizomycotina</taxon>
        <taxon>Pezizomycetes</taxon>
        <taxon>Pezizales</taxon>
        <taxon>Pezizaceae</taxon>
        <taxon>Terfezia</taxon>
    </lineage>
</organism>
<evidence type="ECO:0000256" key="7">
    <source>
        <dbReference type="ARBA" id="ARBA00023274"/>
    </source>
</evidence>
<feature type="compositionally biased region" description="Basic residues" evidence="8">
    <location>
        <begin position="8"/>
        <end position="23"/>
    </location>
</feature>
<dbReference type="InParanoid" id="A0A3N4L9C4"/>
<evidence type="ECO:0000256" key="5">
    <source>
        <dbReference type="ARBA" id="ARBA00015522"/>
    </source>
</evidence>
<comment type="subunit">
    <text evidence="4">Component of the pre-66S ribosomal particle.</text>
</comment>
<dbReference type="AlphaFoldDB" id="A0A3N4L9C4"/>
<dbReference type="FunCoup" id="A0A3N4L9C4">
    <property type="interactions" value="257"/>
</dbReference>
<evidence type="ECO:0000256" key="8">
    <source>
        <dbReference type="SAM" id="MobiDB-lite"/>
    </source>
</evidence>
<evidence type="ECO:0000313" key="10">
    <source>
        <dbReference type="Proteomes" id="UP000267821"/>
    </source>
</evidence>
<evidence type="ECO:0000256" key="4">
    <source>
        <dbReference type="ARBA" id="ARBA00011187"/>
    </source>
</evidence>
<evidence type="ECO:0000256" key="2">
    <source>
        <dbReference type="ARBA" id="ARBA00004604"/>
    </source>
</evidence>
<proteinExistence type="inferred from homology"/>
<dbReference type="InterPro" id="IPR019002">
    <property type="entry name" value="Ribosome_biogenesis_Nop16"/>
</dbReference>
<evidence type="ECO:0000256" key="6">
    <source>
        <dbReference type="ARBA" id="ARBA00023242"/>
    </source>
</evidence>
<dbReference type="Proteomes" id="UP000267821">
    <property type="component" value="Unassembled WGS sequence"/>
</dbReference>
<reference evidence="9 10" key="1">
    <citation type="journal article" date="2018" name="Nat. Ecol. Evol.">
        <title>Pezizomycetes genomes reveal the molecular basis of ectomycorrhizal truffle lifestyle.</title>
        <authorList>
            <person name="Murat C."/>
            <person name="Payen T."/>
            <person name="Noel B."/>
            <person name="Kuo A."/>
            <person name="Morin E."/>
            <person name="Chen J."/>
            <person name="Kohler A."/>
            <person name="Krizsan K."/>
            <person name="Balestrini R."/>
            <person name="Da Silva C."/>
            <person name="Montanini B."/>
            <person name="Hainaut M."/>
            <person name="Levati E."/>
            <person name="Barry K.W."/>
            <person name="Belfiori B."/>
            <person name="Cichocki N."/>
            <person name="Clum A."/>
            <person name="Dockter R.B."/>
            <person name="Fauchery L."/>
            <person name="Guy J."/>
            <person name="Iotti M."/>
            <person name="Le Tacon F."/>
            <person name="Lindquist E.A."/>
            <person name="Lipzen A."/>
            <person name="Malagnac F."/>
            <person name="Mello A."/>
            <person name="Molinier V."/>
            <person name="Miyauchi S."/>
            <person name="Poulain J."/>
            <person name="Riccioni C."/>
            <person name="Rubini A."/>
            <person name="Sitrit Y."/>
            <person name="Splivallo R."/>
            <person name="Traeger S."/>
            <person name="Wang M."/>
            <person name="Zifcakova L."/>
            <person name="Wipf D."/>
            <person name="Zambonelli A."/>
            <person name="Paolocci F."/>
            <person name="Nowrousian M."/>
            <person name="Ottonello S."/>
            <person name="Baldrian P."/>
            <person name="Spatafora J.W."/>
            <person name="Henrissat B."/>
            <person name="Nagy L.G."/>
            <person name="Aury J.M."/>
            <person name="Wincker P."/>
            <person name="Grigoriev I.V."/>
            <person name="Bonfante P."/>
            <person name="Martin F.M."/>
        </authorList>
    </citation>
    <scope>NUCLEOTIDE SEQUENCE [LARGE SCALE GENOMIC DNA]</scope>
    <source>
        <strain evidence="9 10">ATCC MYA-4762</strain>
    </source>
</reference>
<dbReference type="STRING" id="1051890.A0A3N4L9C4"/>
<protein>
    <recommendedName>
        <fullName evidence="5">Nucleolar protein 16</fullName>
    </recommendedName>
</protein>
<dbReference type="PANTHER" id="PTHR13243">
    <property type="entry name" value="HSPC111 PROTEIN-RELATED"/>
    <property type="match status" value="1"/>
</dbReference>
<gene>
    <name evidence="9" type="ORF">L211DRAFT_762161</name>
</gene>
<name>A0A3N4L9C4_9PEZI</name>
<feature type="region of interest" description="Disordered" evidence="8">
    <location>
        <begin position="1"/>
        <end position="23"/>
    </location>
</feature>
<dbReference type="GO" id="GO:0042273">
    <property type="term" value="P:ribosomal large subunit biogenesis"/>
    <property type="evidence" value="ECO:0007669"/>
    <property type="project" value="TreeGrafter"/>
</dbReference>
<sequence length="223" mass="25272">MGRELQKKKNRSSIPRHTKRRNPRIHKIKSFGNQIIAQNWNKNETLQQNYKRLGLAVKLNKPTGGVEKSLSSFTSTTAAAAAAAGAFPPSTSFTAPHCPIAPGEARIERDADGNIVNIIYGATGEARLDQLEDTAMQQDGHSREPTTEVVKALIERASRGAKVERNQSEREKEWIERLVERYGEDYRKMSWDRKLNPHQQSEGDIRKRVVKWRQMKEKGAKGQ</sequence>
<comment type="function">
    <text evidence="1">Involved in the biogenesis of the 60S ribosomal subunit.</text>
</comment>
<keyword evidence="10" id="KW-1185">Reference proteome</keyword>
<dbReference type="Pfam" id="PF09420">
    <property type="entry name" value="Nop16"/>
    <property type="match status" value="1"/>
</dbReference>
<keyword evidence="6" id="KW-0539">Nucleus</keyword>
<dbReference type="EMBL" id="ML121588">
    <property type="protein sequence ID" value="RPB19490.1"/>
    <property type="molecule type" value="Genomic_DNA"/>
</dbReference>
<dbReference type="PANTHER" id="PTHR13243:SF1">
    <property type="entry name" value="NUCLEOLAR PROTEIN 16"/>
    <property type="match status" value="1"/>
</dbReference>
<evidence type="ECO:0000256" key="3">
    <source>
        <dbReference type="ARBA" id="ARBA00008479"/>
    </source>
</evidence>
<dbReference type="OrthoDB" id="285729at2759"/>
<comment type="subcellular location">
    <subcellularLocation>
        <location evidence="2">Nucleus</location>
        <location evidence="2">Nucleolus</location>
    </subcellularLocation>
</comment>
<accession>A0A3N4L9C4</accession>
<keyword evidence="7" id="KW-0687">Ribonucleoprotein</keyword>
<dbReference type="GO" id="GO:1990904">
    <property type="term" value="C:ribonucleoprotein complex"/>
    <property type="evidence" value="ECO:0007669"/>
    <property type="project" value="UniProtKB-KW"/>
</dbReference>